<proteinExistence type="predicted"/>
<gene>
    <name evidence="3" type="ORF">HHL09_04460</name>
</gene>
<reference evidence="3 4" key="1">
    <citation type="submission" date="2020-04" db="EMBL/GenBank/DDBJ databases">
        <title>Luteolibacter sp. G-1-1-1 isolated from soil.</title>
        <authorList>
            <person name="Dahal R.H."/>
        </authorList>
    </citation>
    <scope>NUCLEOTIDE SEQUENCE [LARGE SCALE GENOMIC DNA]</scope>
    <source>
        <strain evidence="3 4">G-1-1-1</strain>
    </source>
</reference>
<accession>A0A858RER1</accession>
<protein>
    <recommendedName>
        <fullName evidence="2">Uncharacterized protein YfbK N-terminal domain-containing protein</fullName>
    </recommendedName>
</protein>
<keyword evidence="4" id="KW-1185">Reference proteome</keyword>
<feature type="region of interest" description="Disordered" evidence="1">
    <location>
        <begin position="117"/>
        <end position="170"/>
    </location>
</feature>
<dbReference type="AlphaFoldDB" id="A0A858RER1"/>
<dbReference type="RefSeq" id="WP_169453275.1">
    <property type="nucleotide sequence ID" value="NZ_CP051774.1"/>
</dbReference>
<dbReference type="EMBL" id="CP051774">
    <property type="protein sequence ID" value="QJE95054.1"/>
    <property type="molecule type" value="Genomic_DNA"/>
</dbReference>
<dbReference type="Proteomes" id="UP000501812">
    <property type="component" value="Chromosome"/>
</dbReference>
<evidence type="ECO:0000256" key="1">
    <source>
        <dbReference type="SAM" id="MobiDB-lite"/>
    </source>
</evidence>
<sequence length="410" mass="42897">MKLEPDDPRLSAWVLGELPASEAQEVERAVAGDPALQAAAAELRGVGDFLSSALAASALRPDQREAVRRAGRAPAANVVEFPVSKKKHRAWPAIAAAAAVVAAGIFVASRYDVDRPASGLSQTSPAEGGENSLAPFPGPRILPAKTSPNAGSHPLARSIPGGPAVPADLASQPLPEVSKLPTTSPLQPLQQAAEIELPLLVGRSSYDWVRGWIREKNELPPRDAVRIEELANAFPLPAAEETREFAGLRVACVSMASLWSGPGRLVGVQIANESPDSKEVTWSFSPAPNSRDGGVRVLASTGSEGKSASILPPGQRTLVLIELASAAGDAGDLVVASGGRSKRFPAMESKDSSLKQAALVAAFGMWLRGEGIDDSRLNQILVAAGEDSNPEWADSRRLMREALGIAAAKR</sequence>
<evidence type="ECO:0000313" key="3">
    <source>
        <dbReference type="EMBL" id="QJE95054.1"/>
    </source>
</evidence>
<dbReference type="KEGG" id="luo:HHL09_04460"/>
<dbReference type="Gene3D" id="1.10.10.1320">
    <property type="entry name" value="Anti-sigma factor, zinc-finger domain"/>
    <property type="match status" value="1"/>
</dbReference>
<name>A0A858RER1_9BACT</name>
<dbReference type="Pfam" id="PF12450">
    <property type="entry name" value="vWF_A"/>
    <property type="match status" value="1"/>
</dbReference>
<evidence type="ECO:0000313" key="4">
    <source>
        <dbReference type="Proteomes" id="UP000501812"/>
    </source>
</evidence>
<evidence type="ECO:0000259" key="2">
    <source>
        <dbReference type="Pfam" id="PF12450"/>
    </source>
</evidence>
<dbReference type="InterPro" id="IPR041916">
    <property type="entry name" value="Anti_sigma_zinc_sf"/>
</dbReference>
<feature type="domain" description="Uncharacterised protein YfbK N-terminal" evidence="2">
    <location>
        <begin position="201"/>
        <end position="259"/>
    </location>
</feature>
<organism evidence="3 4">
    <name type="scientific">Luteolibacter luteus</name>
    <dbReference type="NCBI Taxonomy" id="2728835"/>
    <lineage>
        <taxon>Bacteria</taxon>
        <taxon>Pseudomonadati</taxon>
        <taxon>Verrucomicrobiota</taxon>
        <taxon>Verrucomicrobiia</taxon>
        <taxon>Verrucomicrobiales</taxon>
        <taxon>Verrucomicrobiaceae</taxon>
        <taxon>Luteolibacter</taxon>
    </lineage>
</organism>
<dbReference type="InterPro" id="IPR022156">
    <property type="entry name" value="Uncharacterised_YfbK_N"/>
</dbReference>